<evidence type="ECO:0000313" key="3">
    <source>
        <dbReference type="Proteomes" id="UP000622245"/>
    </source>
</evidence>
<evidence type="ECO:0000313" key="2">
    <source>
        <dbReference type="EMBL" id="MBM0276670.1"/>
    </source>
</evidence>
<feature type="transmembrane region" description="Helical" evidence="1">
    <location>
        <begin position="159"/>
        <end position="180"/>
    </location>
</feature>
<organism evidence="2 3">
    <name type="scientific">Micromonospora tarensis</name>
    <dbReference type="NCBI Taxonomy" id="2806100"/>
    <lineage>
        <taxon>Bacteria</taxon>
        <taxon>Bacillati</taxon>
        <taxon>Actinomycetota</taxon>
        <taxon>Actinomycetes</taxon>
        <taxon>Micromonosporales</taxon>
        <taxon>Micromonosporaceae</taxon>
        <taxon>Micromonospora</taxon>
    </lineage>
</organism>
<evidence type="ECO:0000256" key="1">
    <source>
        <dbReference type="SAM" id="Phobius"/>
    </source>
</evidence>
<feature type="transmembrane region" description="Helical" evidence="1">
    <location>
        <begin position="192"/>
        <end position="212"/>
    </location>
</feature>
<dbReference type="Proteomes" id="UP000622245">
    <property type="component" value="Unassembled WGS sequence"/>
</dbReference>
<keyword evidence="1" id="KW-0812">Transmembrane</keyword>
<comment type="caution">
    <text evidence="2">The sequence shown here is derived from an EMBL/GenBank/DDBJ whole genome shotgun (WGS) entry which is preliminary data.</text>
</comment>
<feature type="transmembrane region" description="Helical" evidence="1">
    <location>
        <begin position="27"/>
        <end position="46"/>
    </location>
</feature>
<proteinExistence type="predicted"/>
<feature type="transmembrane region" description="Helical" evidence="1">
    <location>
        <begin position="134"/>
        <end position="153"/>
    </location>
</feature>
<feature type="transmembrane region" description="Helical" evidence="1">
    <location>
        <begin position="92"/>
        <end position="113"/>
    </location>
</feature>
<dbReference type="RefSeq" id="WP_203149130.1">
    <property type="nucleotide sequence ID" value="NZ_JAEVHL010000065.1"/>
</dbReference>
<gene>
    <name evidence="2" type="ORF">JM949_15205</name>
</gene>
<name>A0ABS1YGX4_9ACTN</name>
<feature type="transmembrane region" description="Helical" evidence="1">
    <location>
        <begin position="224"/>
        <end position="244"/>
    </location>
</feature>
<sequence length="272" mass="27915">MLVALGVLAVAVPGALGWFIGEALGGHGEVGLAVVYGIGVLLWALLDEHTGETTLMAIFAFLLGLPIVYVVVVAVKLLVLALGLADLGARDILLSSLLSALAGTGISVGLSLVGTFKRALEQPYGRRLDELAESFLSGLAFRMPLALLIAGLMDLPDTPAARVVTGAAWGVATAVCAVVHTGLVDREPIRHAWFYIVAMQVVLLLCGLFVALESLGEANLVDEAVQLAVPASVACGVMYLLILLGASVARLLSRGAHGGAARTPARPDGGAP</sequence>
<accession>A0ABS1YGX4</accession>
<dbReference type="EMBL" id="JAEVHL010000065">
    <property type="protein sequence ID" value="MBM0276670.1"/>
    <property type="molecule type" value="Genomic_DNA"/>
</dbReference>
<reference evidence="2 3" key="1">
    <citation type="submission" date="2021-01" db="EMBL/GenBank/DDBJ databases">
        <title>Draft genome sequence of Micromonospora sp. strain STR1s_6.</title>
        <authorList>
            <person name="Karlyshev A."/>
            <person name="Jawad R."/>
        </authorList>
    </citation>
    <scope>NUCLEOTIDE SEQUENCE [LARGE SCALE GENOMIC DNA]</scope>
    <source>
        <strain evidence="2 3">STR1S-6</strain>
    </source>
</reference>
<keyword evidence="3" id="KW-1185">Reference proteome</keyword>
<keyword evidence="1" id="KW-1133">Transmembrane helix</keyword>
<protein>
    <submittedName>
        <fullName evidence="2">Uncharacterized protein</fullName>
    </submittedName>
</protein>
<feature type="transmembrane region" description="Helical" evidence="1">
    <location>
        <begin position="58"/>
        <end position="80"/>
    </location>
</feature>
<keyword evidence="1" id="KW-0472">Membrane</keyword>